<evidence type="ECO:0000256" key="5">
    <source>
        <dbReference type="PROSITE-ProRule" id="PRU10141"/>
    </source>
</evidence>
<dbReference type="PROSITE" id="PS00107">
    <property type="entry name" value="PROTEIN_KINASE_ATP"/>
    <property type="match status" value="1"/>
</dbReference>
<dbReference type="OrthoDB" id="63989at2759"/>
<dbReference type="InterPro" id="IPR000719">
    <property type="entry name" value="Prot_kinase_dom"/>
</dbReference>
<proteinExistence type="predicted"/>
<dbReference type="PANTHER" id="PTHR44329:SF214">
    <property type="entry name" value="PROTEIN KINASE DOMAIN-CONTAINING PROTEIN"/>
    <property type="match status" value="1"/>
</dbReference>
<dbReference type="SUPFAM" id="SSF56112">
    <property type="entry name" value="Protein kinase-like (PK-like)"/>
    <property type="match status" value="1"/>
</dbReference>
<organism evidence="8 9">
    <name type="scientific">Gonium pectorale</name>
    <name type="common">Green alga</name>
    <dbReference type="NCBI Taxonomy" id="33097"/>
    <lineage>
        <taxon>Eukaryota</taxon>
        <taxon>Viridiplantae</taxon>
        <taxon>Chlorophyta</taxon>
        <taxon>core chlorophytes</taxon>
        <taxon>Chlorophyceae</taxon>
        <taxon>CS clade</taxon>
        <taxon>Chlamydomonadales</taxon>
        <taxon>Volvocaceae</taxon>
        <taxon>Gonium</taxon>
    </lineage>
</organism>
<dbReference type="PROSITE" id="PS50011">
    <property type="entry name" value="PROTEIN_KINASE_DOM"/>
    <property type="match status" value="1"/>
</dbReference>
<feature type="region of interest" description="Disordered" evidence="6">
    <location>
        <begin position="692"/>
        <end position="719"/>
    </location>
</feature>
<feature type="compositionally biased region" description="Low complexity" evidence="6">
    <location>
        <begin position="397"/>
        <end position="412"/>
    </location>
</feature>
<keyword evidence="2 5" id="KW-0547">Nucleotide-binding</keyword>
<dbReference type="InterPro" id="IPR011009">
    <property type="entry name" value="Kinase-like_dom_sf"/>
</dbReference>
<dbReference type="Gene3D" id="1.10.510.10">
    <property type="entry name" value="Transferase(Phosphotransferase) domain 1"/>
    <property type="match status" value="1"/>
</dbReference>
<sequence>MCILAREGGSYAAWLADALTRIQSSDSTSALVSALCALVHDHVHQKFILDPHVRVALALPAAVGGGGIGSVSAPSTAQRQQALLLWPQSPHTSRGPGRAADLPGREAAVATAAAARAAETLSTAAGLRGVKSAPAPAASTSAPVPATNGCVIGFGLPAGAAPPVAGGYHDVHSPSGDLCMLMRMRKAEKERGAGAGPAFSAESLALLVLPLADGAALALYLGFTRRLPGELLRAVQTSGQLLLNQALGPLLRAKLTGLAEYHTLCSAGPGSYAVLRSTSFTSTTEPGGLQLATASNSGPSTANALEALSALGLGVGCHCLSNAHHSAHSRSLTATGAQATQQLSGVLSTSDIEEFMAPLTAVQARLEASPPPQVDGVARLGAHKRGGPRTPTRLKWRPGSASSRPSSPFPSALRTRGGATGPTPRAAPWRGLASLLALNGSRGGGGGNGQPSRDVTFESYNVNMLLQSAPNETIRDVAARAATAAAAPTGLHRIGSTGDLAFRPAVRRVIQPSALITVSRDDEEESAAGRQRQQLDLLMSSIGATIGADRWVGGDCASPAEDLDSLLLCEELGRGAGGTVFRAKQGTLEVAVKLMQLPVADSSPDDAAQPAPPALQPLAAKANNGAAGGAAIAAVAATDAKALTLNTRRELLRNATELAVLSRLSHPNIVQMYGVYKNVQLVAASSGPGAQPAYSLRPAPAGEELTTAPDGPGAETAGDGGSISSKACIAAVFELCDQGSLLGALASRQFPRSSSRLEVIMQVGRSVYLTLLDLALALRHLHASGLLHRDIKPANLLLRSAPRDPRGFTVKLADFGFVTRLDQTADDGSRYTLPDQACGTVTHMPPEAFSPSIVMWEMFAVGVRPFTHLPASAIPRAVHRGARPVFSAGVPLMYRGLAAACWSQEPSRRPRAADLVQIIRHQMREMALP</sequence>
<keyword evidence="9" id="KW-1185">Reference proteome</keyword>
<name>A0A150GHY5_GONPE</name>
<keyword evidence="3" id="KW-0418">Kinase</keyword>
<reference evidence="9" key="1">
    <citation type="journal article" date="2016" name="Nat. Commun.">
        <title>The Gonium pectorale genome demonstrates co-option of cell cycle regulation during the evolution of multicellularity.</title>
        <authorList>
            <person name="Hanschen E.R."/>
            <person name="Marriage T.N."/>
            <person name="Ferris P.J."/>
            <person name="Hamaji T."/>
            <person name="Toyoda A."/>
            <person name="Fujiyama A."/>
            <person name="Neme R."/>
            <person name="Noguchi H."/>
            <person name="Minakuchi Y."/>
            <person name="Suzuki M."/>
            <person name="Kawai-Toyooka H."/>
            <person name="Smith D.R."/>
            <person name="Sparks H."/>
            <person name="Anderson J."/>
            <person name="Bakaric R."/>
            <person name="Luria V."/>
            <person name="Karger A."/>
            <person name="Kirschner M.W."/>
            <person name="Durand P.M."/>
            <person name="Michod R.E."/>
            <person name="Nozaki H."/>
            <person name="Olson B.J."/>
        </authorList>
    </citation>
    <scope>NUCLEOTIDE SEQUENCE [LARGE SCALE GENOMIC DNA]</scope>
    <source>
        <strain evidence="9">NIES-2863</strain>
    </source>
</reference>
<comment type="caution">
    <text evidence="8">The sequence shown here is derived from an EMBL/GenBank/DDBJ whole genome shotgun (WGS) entry which is preliminary data.</text>
</comment>
<feature type="compositionally biased region" description="Basic residues" evidence="6">
    <location>
        <begin position="381"/>
        <end position="396"/>
    </location>
</feature>
<dbReference type="PANTHER" id="PTHR44329">
    <property type="entry name" value="SERINE/THREONINE-PROTEIN KINASE TNNI3K-RELATED"/>
    <property type="match status" value="1"/>
</dbReference>
<evidence type="ECO:0000256" key="6">
    <source>
        <dbReference type="SAM" id="MobiDB-lite"/>
    </source>
</evidence>
<evidence type="ECO:0000256" key="1">
    <source>
        <dbReference type="ARBA" id="ARBA00022679"/>
    </source>
</evidence>
<dbReference type="Proteomes" id="UP000075714">
    <property type="component" value="Unassembled WGS sequence"/>
</dbReference>
<dbReference type="AlphaFoldDB" id="A0A150GHY5"/>
<dbReference type="Pfam" id="PF00069">
    <property type="entry name" value="Pkinase"/>
    <property type="match status" value="1"/>
</dbReference>
<evidence type="ECO:0000256" key="4">
    <source>
        <dbReference type="ARBA" id="ARBA00022840"/>
    </source>
</evidence>
<dbReference type="PROSITE" id="PS00108">
    <property type="entry name" value="PROTEIN_KINASE_ST"/>
    <property type="match status" value="1"/>
</dbReference>
<protein>
    <recommendedName>
        <fullName evidence="7">Protein kinase domain-containing protein</fullName>
    </recommendedName>
</protein>
<evidence type="ECO:0000256" key="2">
    <source>
        <dbReference type="ARBA" id="ARBA00022741"/>
    </source>
</evidence>
<dbReference type="SMART" id="SM00220">
    <property type="entry name" value="S_TKc"/>
    <property type="match status" value="1"/>
</dbReference>
<evidence type="ECO:0000256" key="3">
    <source>
        <dbReference type="ARBA" id="ARBA00022777"/>
    </source>
</evidence>
<feature type="region of interest" description="Disordered" evidence="6">
    <location>
        <begin position="368"/>
        <end position="428"/>
    </location>
</feature>
<gene>
    <name evidence="8" type="ORF">GPECTOR_21g629</name>
</gene>
<dbReference type="STRING" id="33097.A0A150GHY5"/>
<accession>A0A150GHY5</accession>
<feature type="binding site" evidence="5">
    <location>
        <position position="593"/>
    </location>
    <ligand>
        <name>ATP</name>
        <dbReference type="ChEBI" id="CHEBI:30616"/>
    </ligand>
</feature>
<keyword evidence="4 5" id="KW-0067">ATP-binding</keyword>
<dbReference type="InterPro" id="IPR051681">
    <property type="entry name" value="Ser/Thr_Kinases-Pseudokinases"/>
</dbReference>
<dbReference type="InterPro" id="IPR017441">
    <property type="entry name" value="Protein_kinase_ATP_BS"/>
</dbReference>
<dbReference type="Gene3D" id="3.30.200.20">
    <property type="entry name" value="Phosphorylase Kinase, domain 1"/>
    <property type="match status" value="1"/>
</dbReference>
<feature type="domain" description="Protein kinase" evidence="7">
    <location>
        <begin position="566"/>
        <end position="924"/>
    </location>
</feature>
<dbReference type="GO" id="GO:0005524">
    <property type="term" value="F:ATP binding"/>
    <property type="evidence" value="ECO:0007669"/>
    <property type="project" value="UniProtKB-UniRule"/>
</dbReference>
<dbReference type="GO" id="GO:0004674">
    <property type="term" value="F:protein serine/threonine kinase activity"/>
    <property type="evidence" value="ECO:0007669"/>
    <property type="project" value="TreeGrafter"/>
</dbReference>
<dbReference type="InterPro" id="IPR008271">
    <property type="entry name" value="Ser/Thr_kinase_AS"/>
</dbReference>
<evidence type="ECO:0000313" key="8">
    <source>
        <dbReference type="EMBL" id="KXZ49403.1"/>
    </source>
</evidence>
<evidence type="ECO:0000259" key="7">
    <source>
        <dbReference type="PROSITE" id="PS50011"/>
    </source>
</evidence>
<evidence type="ECO:0000313" key="9">
    <source>
        <dbReference type="Proteomes" id="UP000075714"/>
    </source>
</evidence>
<dbReference type="EMBL" id="LSYV01000022">
    <property type="protein sequence ID" value="KXZ49403.1"/>
    <property type="molecule type" value="Genomic_DNA"/>
</dbReference>
<keyword evidence="1" id="KW-0808">Transferase</keyword>